<evidence type="ECO:0000256" key="2">
    <source>
        <dbReference type="ARBA" id="ARBA00022771"/>
    </source>
</evidence>
<evidence type="ECO:0008006" key="10">
    <source>
        <dbReference type="Google" id="ProtNLM"/>
    </source>
</evidence>
<reference evidence="8" key="1">
    <citation type="submission" date="2021-02" db="EMBL/GenBank/DDBJ databases">
        <authorList>
            <person name="Steward A R."/>
        </authorList>
    </citation>
    <scope>NUCLEOTIDE SEQUENCE</scope>
</reference>
<evidence type="ECO:0000256" key="4">
    <source>
        <dbReference type="PROSITE-ProRule" id="PRU00134"/>
    </source>
</evidence>
<dbReference type="Gene3D" id="2.30.30.140">
    <property type="match status" value="2"/>
</dbReference>
<keyword evidence="1" id="KW-0479">Metal-binding</keyword>
<evidence type="ECO:0000256" key="1">
    <source>
        <dbReference type="ARBA" id="ARBA00022723"/>
    </source>
</evidence>
<feature type="domain" description="Tudor" evidence="6">
    <location>
        <begin position="712"/>
        <end position="774"/>
    </location>
</feature>
<dbReference type="GO" id="GO:0005737">
    <property type="term" value="C:cytoplasm"/>
    <property type="evidence" value="ECO:0007669"/>
    <property type="project" value="UniProtKB-ARBA"/>
</dbReference>
<evidence type="ECO:0000256" key="3">
    <source>
        <dbReference type="ARBA" id="ARBA00022833"/>
    </source>
</evidence>
<feature type="compositionally biased region" description="Basic and acidic residues" evidence="5">
    <location>
        <begin position="166"/>
        <end position="194"/>
    </location>
</feature>
<evidence type="ECO:0000313" key="9">
    <source>
        <dbReference type="Proteomes" id="UP000663880"/>
    </source>
</evidence>
<keyword evidence="9" id="KW-1185">Reference proteome</keyword>
<dbReference type="EMBL" id="CAJOBZ010000068">
    <property type="protein sequence ID" value="CAF4942578.1"/>
    <property type="molecule type" value="Genomic_DNA"/>
</dbReference>
<protein>
    <recommendedName>
        <fullName evidence="10">MYND-type domain-containing protein</fullName>
    </recommendedName>
</protein>
<dbReference type="SUPFAM" id="SSF144232">
    <property type="entry name" value="HIT/MYND zinc finger-like"/>
    <property type="match status" value="1"/>
</dbReference>
<dbReference type="AlphaFoldDB" id="A0A821XB76"/>
<dbReference type="PROSITE" id="PS50865">
    <property type="entry name" value="ZF_MYND_2"/>
    <property type="match status" value="1"/>
</dbReference>
<evidence type="ECO:0000256" key="5">
    <source>
        <dbReference type="SAM" id="MobiDB-lite"/>
    </source>
</evidence>
<sequence>MFSKFSQKLCLLKVPGLQRASQPFCLACGGRGELFCAACGVAPYCSPKCQKSDWVKRHRAVCHNLARTPDQVEASHSEKDEPMHSDSKEIKRNHRFSKHQRLQTQADEGSSGNTDSNRNDKRFERKPQISTRTSVPTSGPLRRPKCLDSDKIETQTDKPAPPEINDTEKLNVVRAPAADRRPNFRPGKGIDDSQKSIGNDAHGTKGEAVQNGDLSQKVQGPRAKPSAQNSIQPPKEHKEKTQTAPVVIPKIEILPKMYIVATFEVGDTFVLSAEADAKDCLSKQKGFICIALNISCEDKYNLLCTDYCASCDAEPDTYTPKPGDLFSFNNREGGDSWFRARCLNSTSAALIDACQIASFAAGICKKIPSNYQDIPEFCCVLDADVSIGDPLLATVVTKLSCESVRVDLQNTLTNEKLGLATISRWSPAIELPIQSGNPIPQVPRPSIKNNSKVILVEASKLDAVYVRSADSNAARQFNGVLQDAILCAQKGTPLKEPPARGQVVIAKYKDGIFSRALVQRINALRTKYLLEYIEFGYVEPQTLETLYPCPDKLSLENQPTVVSCVKVSTEYPDITEPAKAYINKVRDQELELILTLTDAQTAPSGSEVSLTLEKNKENFNRQVVEMCKPGWKLMEQKGTDVVELAPILYYEMDFVSVPSSGCEFIVLDIGTLFGGLLSGYPSDSPRASYILDNLPDLMAAYCNSDLGRDPYLPLTNEVCIAQLPPHEEWFRAVMLEQENGAGGTEAKVAYIDYGNIATVPVSVLRKMVPEFIKDIPGLASTVQIRDFPSSPTEAMVERALEYLQLDDLDRGRLKIENCTKIGKNTYEVDAPGLIAMMKGKI</sequence>
<dbReference type="PANTHER" id="PTHR22948">
    <property type="entry name" value="TUDOR DOMAIN CONTAINING PROTEIN"/>
    <property type="match status" value="1"/>
</dbReference>
<comment type="caution">
    <text evidence="8">The sequence shown here is derived from an EMBL/GenBank/DDBJ whole genome shotgun (WGS) entry which is preliminary data.</text>
</comment>
<dbReference type="Gene3D" id="2.40.50.90">
    <property type="match status" value="1"/>
</dbReference>
<feature type="compositionally biased region" description="Basic residues" evidence="5">
    <location>
        <begin position="91"/>
        <end position="101"/>
    </location>
</feature>
<organism evidence="8 9">
    <name type="scientific">Pieris macdunnoughi</name>
    <dbReference type="NCBI Taxonomy" id="345717"/>
    <lineage>
        <taxon>Eukaryota</taxon>
        <taxon>Metazoa</taxon>
        <taxon>Ecdysozoa</taxon>
        <taxon>Arthropoda</taxon>
        <taxon>Hexapoda</taxon>
        <taxon>Insecta</taxon>
        <taxon>Pterygota</taxon>
        <taxon>Neoptera</taxon>
        <taxon>Endopterygota</taxon>
        <taxon>Lepidoptera</taxon>
        <taxon>Glossata</taxon>
        <taxon>Ditrysia</taxon>
        <taxon>Papilionoidea</taxon>
        <taxon>Pieridae</taxon>
        <taxon>Pierinae</taxon>
        <taxon>Pieris</taxon>
    </lineage>
</organism>
<accession>A0A821XB76</accession>
<dbReference type="PROSITE" id="PS01360">
    <property type="entry name" value="ZF_MYND_1"/>
    <property type="match status" value="1"/>
</dbReference>
<dbReference type="InterPro" id="IPR002893">
    <property type="entry name" value="Znf_MYND"/>
</dbReference>
<proteinExistence type="predicted"/>
<dbReference type="PANTHER" id="PTHR22948:SF29">
    <property type="entry name" value="FI02030P-RELATED"/>
    <property type="match status" value="1"/>
</dbReference>
<dbReference type="Proteomes" id="UP000663880">
    <property type="component" value="Unassembled WGS sequence"/>
</dbReference>
<dbReference type="InterPro" id="IPR002999">
    <property type="entry name" value="Tudor"/>
</dbReference>
<evidence type="ECO:0000313" key="8">
    <source>
        <dbReference type="EMBL" id="CAF4942578.1"/>
    </source>
</evidence>
<dbReference type="Pfam" id="PF01753">
    <property type="entry name" value="zf-MYND"/>
    <property type="match status" value="1"/>
</dbReference>
<gene>
    <name evidence="8" type="ORF">PMACD_LOCUS14865</name>
</gene>
<feature type="compositionally biased region" description="Basic and acidic residues" evidence="5">
    <location>
        <begin position="145"/>
        <end position="156"/>
    </location>
</feature>
<evidence type="ECO:0000259" key="7">
    <source>
        <dbReference type="PROSITE" id="PS50865"/>
    </source>
</evidence>
<keyword evidence="2 4" id="KW-0863">Zinc-finger</keyword>
<feature type="compositionally biased region" description="Basic and acidic residues" evidence="5">
    <location>
        <begin position="73"/>
        <end position="90"/>
    </location>
</feature>
<evidence type="ECO:0000259" key="6">
    <source>
        <dbReference type="PROSITE" id="PS50304"/>
    </source>
</evidence>
<dbReference type="Pfam" id="PF00567">
    <property type="entry name" value="TUDOR"/>
    <property type="match status" value="2"/>
</dbReference>
<dbReference type="InterPro" id="IPR035437">
    <property type="entry name" value="SNase_OB-fold_sf"/>
</dbReference>
<dbReference type="OrthoDB" id="10023235at2759"/>
<feature type="compositionally biased region" description="Basic and acidic residues" evidence="5">
    <location>
        <begin position="117"/>
        <end position="127"/>
    </location>
</feature>
<dbReference type="GO" id="GO:0008270">
    <property type="term" value="F:zinc ion binding"/>
    <property type="evidence" value="ECO:0007669"/>
    <property type="project" value="UniProtKB-KW"/>
</dbReference>
<keyword evidence="3" id="KW-0862">Zinc</keyword>
<name>A0A821XB76_9NEOP</name>
<feature type="domain" description="MYND-type" evidence="7">
    <location>
        <begin position="25"/>
        <end position="62"/>
    </location>
</feature>
<dbReference type="InterPro" id="IPR050621">
    <property type="entry name" value="Tudor_domain_containing"/>
</dbReference>
<dbReference type="SMART" id="SM00333">
    <property type="entry name" value="TUDOR"/>
    <property type="match status" value="2"/>
</dbReference>
<feature type="compositionally biased region" description="Polar residues" evidence="5">
    <location>
        <begin position="128"/>
        <end position="137"/>
    </location>
</feature>
<dbReference type="Gene3D" id="6.10.140.2220">
    <property type="match status" value="1"/>
</dbReference>
<dbReference type="SUPFAM" id="SSF63748">
    <property type="entry name" value="Tudor/PWWP/MBT"/>
    <property type="match status" value="2"/>
</dbReference>
<feature type="region of interest" description="Disordered" evidence="5">
    <location>
        <begin position="70"/>
        <end position="242"/>
    </location>
</feature>
<feature type="compositionally biased region" description="Polar residues" evidence="5">
    <location>
        <begin position="102"/>
        <end position="116"/>
    </location>
</feature>
<dbReference type="PROSITE" id="PS50304">
    <property type="entry name" value="TUDOR"/>
    <property type="match status" value="1"/>
</dbReference>